<evidence type="ECO:0000259" key="3">
    <source>
        <dbReference type="Pfam" id="PF00171"/>
    </source>
</evidence>
<dbReference type="Pfam" id="PF00171">
    <property type="entry name" value="Aldedh"/>
    <property type="match status" value="1"/>
</dbReference>
<keyword evidence="1" id="KW-0560">Oxidoreductase</keyword>
<dbReference type="InterPro" id="IPR016162">
    <property type="entry name" value="Ald_DH_N"/>
</dbReference>
<comment type="caution">
    <text evidence="4">The sequence shown here is derived from an EMBL/GenBank/DDBJ whole genome shotgun (WGS) entry which is preliminary data.</text>
</comment>
<dbReference type="Gene3D" id="3.40.605.10">
    <property type="entry name" value="Aldehyde Dehydrogenase, Chain A, domain 1"/>
    <property type="match status" value="1"/>
</dbReference>
<accession>A0A7W7K9I1</accession>
<feature type="compositionally biased region" description="Basic and acidic residues" evidence="2">
    <location>
        <begin position="257"/>
        <end position="269"/>
    </location>
</feature>
<evidence type="ECO:0000313" key="5">
    <source>
        <dbReference type="Proteomes" id="UP000555448"/>
    </source>
</evidence>
<proteinExistence type="predicted"/>
<evidence type="ECO:0000256" key="2">
    <source>
        <dbReference type="SAM" id="MobiDB-lite"/>
    </source>
</evidence>
<evidence type="ECO:0000256" key="1">
    <source>
        <dbReference type="ARBA" id="ARBA00023002"/>
    </source>
</evidence>
<feature type="domain" description="Aldehyde dehydrogenase" evidence="3">
    <location>
        <begin position="29"/>
        <end position="247"/>
    </location>
</feature>
<sequence length="276" mass="29276">MSTDHVAAARAAHFTQTIDGQPVASAFENVIDPSIGTPFQRSPVATPDELDRAVAAARRAQPGWEALGWDERERLLGAFADAVERERGWLATLQTMEQGMPLTTSDLFVSGLAPRIRAIAASRAQDCVLIDEPGRKVTERWHALGVVAAIAPWNGPLILGTIKIATALIAGNAVVLKPSELTPLGTMELGRISRGILPDGVLNIIGGGGAIGSAMVAHPGFDKVSFTGSTRTGLAIARKSAEYLRPMSRGRCPSRPGHPDHGAHGCLRDRRLRSGH</sequence>
<reference evidence="4 5" key="1">
    <citation type="submission" date="2020-08" db="EMBL/GenBank/DDBJ databases">
        <title>Functional genomics of gut bacteria from endangered species of beetles.</title>
        <authorList>
            <person name="Carlos-Shanley C."/>
        </authorList>
    </citation>
    <scope>NUCLEOTIDE SEQUENCE [LARGE SCALE GENOMIC DNA]</scope>
    <source>
        <strain evidence="4 5">S00245</strain>
    </source>
</reference>
<dbReference type="EMBL" id="JACHLR010000007">
    <property type="protein sequence ID" value="MBB4858717.1"/>
    <property type="molecule type" value="Genomic_DNA"/>
</dbReference>
<organism evidence="4 5">
    <name type="scientific">Novosphingobium chloroacetimidivorans</name>
    <dbReference type="NCBI Taxonomy" id="1428314"/>
    <lineage>
        <taxon>Bacteria</taxon>
        <taxon>Pseudomonadati</taxon>
        <taxon>Pseudomonadota</taxon>
        <taxon>Alphaproteobacteria</taxon>
        <taxon>Sphingomonadales</taxon>
        <taxon>Sphingomonadaceae</taxon>
        <taxon>Novosphingobium</taxon>
    </lineage>
</organism>
<feature type="region of interest" description="Disordered" evidence="2">
    <location>
        <begin position="247"/>
        <end position="276"/>
    </location>
</feature>
<protein>
    <submittedName>
        <fullName evidence="4">Acyl-CoA reductase-like NAD-dependent aldehyde dehydrogenase</fullName>
    </submittedName>
</protein>
<dbReference type="PANTHER" id="PTHR11699">
    <property type="entry name" value="ALDEHYDE DEHYDROGENASE-RELATED"/>
    <property type="match status" value="1"/>
</dbReference>
<dbReference type="InterPro" id="IPR016161">
    <property type="entry name" value="Ald_DH/histidinol_DH"/>
</dbReference>
<dbReference type="Proteomes" id="UP000555448">
    <property type="component" value="Unassembled WGS sequence"/>
</dbReference>
<dbReference type="SUPFAM" id="SSF53720">
    <property type="entry name" value="ALDH-like"/>
    <property type="match status" value="1"/>
</dbReference>
<dbReference type="InterPro" id="IPR015590">
    <property type="entry name" value="Aldehyde_DH_dom"/>
</dbReference>
<dbReference type="GO" id="GO:0016491">
    <property type="term" value="F:oxidoreductase activity"/>
    <property type="evidence" value="ECO:0007669"/>
    <property type="project" value="UniProtKB-KW"/>
</dbReference>
<dbReference type="RefSeq" id="WP_184244631.1">
    <property type="nucleotide sequence ID" value="NZ_JACHLR010000007.1"/>
</dbReference>
<evidence type="ECO:0000313" key="4">
    <source>
        <dbReference type="EMBL" id="MBB4858717.1"/>
    </source>
</evidence>
<dbReference type="AlphaFoldDB" id="A0A7W7K9I1"/>
<gene>
    <name evidence="4" type="ORF">HNO88_002043</name>
</gene>
<name>A0A7W7K9I1_9SPHN</name>
<keyword evidence="5" id="KW-1185">Reference proteome</keyword>